<dbReference type="PANTHER" id="PTHR16631">
    <property type="entry name" value="GLUCAN 1,3-BETA-GLUCOSIDASE"/>
    <property type="match status" value="1"/>
</dbReference>
<evidence type="ECO:0000256" key="9">
    <source>
        <dbReference type="ARBA" id="ARBA00036824"/>
    </source>
</evidence>
<evidence type="ECO:0000256" key="12">
    <source>
        <dbReference type="RuleBase" id="RU004335"/>
    </source>
</evidence>
<keyword evidence="4" id="KW-0964">Secreted</keyword>
<dbReference type="GO" id="GO:0005576">
    <property type="term" value="C:extracellular region"/>
    <property type="evidence" value="ECO:0007669"/>
    <property type="project" value="TreeGrafter"/>
</dbReference>
<comment type="catalytic activity">
    <reaction evidence="9">
        <text>Successive hydrolysis of beta-D-glucose units from the non-reducing ends of (1-&gt;3)-beta-D-glucans, releasing alpha-glucose.</text>
        <dbReference type="EC" id="3.2.1.58"/>
    </reaction>
</comment>
<evidence type="ECO:0000256" key="5">
    <source>
        <dbReference type="ARBA" id="ARBA00022729"/>
    </source>
</evidence>
<reference evidence="14" key="1">
    <citation type="journal article" date="2020" name="Stud. Mycol.">
        <title>101 Dothideomycetes genomes: a test case for predicting lifestyles and emergence of pathogens.</title>
        <authorList>
            <person name="Haridas S."/>
            <person name="Albert R."/>
            <person name="Binder M."/>
            <person name="Bloem J."/>
            <person name="Labutti K."/>
            <person name="Salamov A."/>
            <person name="Andreopoulos B."/>
            <person name="Baker S."/>
            <person name="Barry K."/>
            <person name="Bills G."/>
            <person name="Bluhm B."/>
            <person name="Cannon C."/>
            <person name="Castanera R."/>
            <person name="Culley D."/>
            <person name="Daum C."/>
            <person name="Ezra D."/>
            <person name="Gonzalez J."/>
            <person name="Henrissat B."/>
            <person name="Kuo A."/>
            <person name="Liang C."/>
            <person name="Lipzen A."/>
            <person name="Lutzoni F."/>
            <person name="Magnuson J."/>
            <person name="Mondo S."/>
            <person name="Nolan M."/>
            <person name="Ohm R."/>
            <person name="Pangilinan J."/>
            <person name="Park H.-J."/>
            <person name="Ramirez L."/>
            <person name="Alfaro M."/>
            <person name="Sun H."/>
            <person name="Tritt A."/>
            <person name="Yoshinaga Y."/>
            <person name="Zwiers L.-H."/>
            <person name="Turgeon B."/>
            <person name="Goodwin S."/>
            <person name="Spatafora J."/>
            <person name="Crous P."/>
            <person name="Grigoriev I."/>
        </authorList>
    </citation>
    <scope>NUCLEOTIDE SEQUENCE</scope>
    <source>
        <strain evidence="14">Tuck. ex Michener</strain>
    </source>
</reference>
<keyword evidence="15" id="KW-1185">Reference proteome</keyword>
<evidence type="ECO:0000256" key="13">
    <source>
        <dbReference type="SAM" id="SignalP"/>
    </source>
</evidence>
<keyword evidence="3" id="KW-0134">Cell wall</keyword>
<accession>A0A6A6H6B7</accession>
<comment type="similarity">
    <text evidence="2 12">Belongs to the glycosyl hydrolase 17 family.</text>
</comment>
<keyword evidence="5 13" id="KW-0732">Signal</keyword>
<dbReference type="GO" id="GO:0005975">
    <property type="term" value="P:carbohydrate metabolic process"/>
    <property type="evidence" value="ECO:0007669"/>
    <property type="project" value="InterPro"/>
</dbReference>
<evidence type="ECO:0000256" key="8">
    <source>
        <dbReference type="ARBA" id="ARBA00023295"/>
    </source>
</evidence>
<dbReference type="PANTHER" id="PTHR16631:SF26">
    <property type="entry name" value="GLUCAN 1,3-BETA-GLUCOSIDASE"/>
    <property type="match status" value="1"/>
</dbReference>
<feature type="chain" id="PRO_5025379847" description="glucan 1,3-beta-glucosidase" evidence="13">
    <location>
        <begin position="21"/>
        <end position="320"/>
    </location>
</feature>
<keyword evidence="8" id="KW-0326">Glycosidase</keyword>
<evidence type="ECO:0000256" key="6">
    <source>
        <dbReference type="ARBA" id="ARBA00022801"/>
    </source>
</evidence>
<sequence>MRASTVVAALAAAGPLTVVAQNPHALGAQLGFALGTKLPSGACKYTNDYEKDFDAISAQTGSKIVRGYSASDCNFAQQILPAAQNRGFQVILGIWPDEPSSFDADNSAVQQYANQYASAVYAVTVGSETLYRGNFTGAELLQKINTVKSGLPSHIKVGTADSWNKYADGTADALVTGGVDILLINAFAYWQGETVDQATGSHNVYFDDMSQAISHVQQLAGSTTSIEIWNGETGWPTTGGTPYGPAQANTSWAAEYYAKSVCGMLAWGVNVFYFEAFDESWKPASVGDNGQPEDEKHWGAMDDQRNLKPGFSLKCNYLDW</sequence>
<evidence type="ECO:0000313" key="15">
    <source>
        <dbReference type="Proteomes" id="UP000800092"/>
    </source>
</evidence>
<dbReference type="InterPro" id="IPR050732">
    <property type="entry name" value="Beta-glucan_modifiers"/>
</dbReference>
<dbReference type="EMBL" id="ML991805">
    <property type="protein sequence ID" value="KAF2233555.1"/>
    <property type="molecule type" value="Genomic_DNA"/>
</dbReference>
<dbReference type="GO" id="GO:0071555">
    <property type="term" value="P:cell wall organization"/>
    <property type="evidence" value="ECO:0007669"/>
    <property type="project" value="TreeGrafter"/>
</dbReference>
<evidence type="ECO:0000256" key="1">
    <source>
        <dbReference type="ARBA" id="ARBA00004191"/>
    </source>
</evidence>
<protein>
    <recommendedName>
        <fullName evidence="10">glucan 1,3-beta-glucosidase</fullName>
        <ecNumber evidence="10">3.2.1.58</ecNumber>
    </recommendedName>
    <alternativeName>
        <fullName evidence="11">Exo-1,3-beta-glucanase</fullName>
    </alternativeName>
</protein>
<dbReference type="Proteomes" id="UP000800092">
    <property type="component" value="Unassembled WGS sequence"/>
</dbReference>
<dbReference type="Gene3D" id="3.20.20.80">
    <property type="entry name" value="Glycosidases"/>
    <property type="match status" value="2"/>
</dbReference>
<keyword evidence="7" id="KW-0325">Glycoprotein</keyword>
<evidence type="ECO:0000256" key="3">
    <source>
        <dbReference type="ARBA" id="ARBA00022512"/>
    </source>
</evidence>
<feature type="signal peptide" evidence="13">
    <location>
        <begin position="1"/>
        <end position="20"/>
    </location>
</feature>
<dbReference type="GO" id="GO:0009986">
    <property type="term" value="C:cell surface"/>
    <property type="evidence" value="ECO:0007669"/>
    <property type="project" value="TreeGrafter"/>
</dbReference>
<comment type="subcellular location">
    <subcellularLocation>
        <location evidence="1">Secreted</location>
        <location evidence="1">Cell wall</location>
    </subcellularLocation>
</comment>
<evidence type="ECO:0000256" key="4">
    <source>
        <dbReference type="ARBA" id="ARBA00022525"/>
    </source>
</evidence>
<dbReference type="GO" id="GO:0009277">
    <property type="term" value="C:fungal-type cell wall"/>
    <property type="evidence" value="ECO:0007669"/>
    <property type="project" value="TreeGrafter"/>
</dbReference>
<dbReference type="GO" id="GO:0004338">
    <property type="term" value="F:glucan exo-1,3-beta-glucosidase activity"/>
    <property type="evidence" value="ECO:0007669"/>
    <property type="project" value="UniProtKB-EC"/>
</dbReference>
<evidence type="ECO:0000256" key="2">
    <source>
        <dbReference type="ARBA" id="ARBA00008773"/>
    </source>
</evidence>
<dbReference type="Pfam" id="PF00332">
    <property type="entry name" value="Glyco_hydro_17"/>
    <property type="match status" value="1"/>
</dbReference>
<keyword evidence="6 14" id="KW-0378">Hydrolase</keyword>
<dbReference type="GO" id="GO:0042973">
    <property type="term" value="F:glucan endo-1,3-beta-D-glucosidase activity"/>
    <property type="evidence" value="ECO:0007669"/>
    <property type="project" value="TreeGrafter"/>
</dbReference>
<dbReference type="InterPro" id="IPR017853">
    <property type="entry name" value="GH"/>
</dbReference>
<evidence type="ECO:0000313" key="14">
    <source>
        <dbReference type="EMBL" id="KAF2233555.1"/>
    </source>
</evidence>
<proteinExistence type="inferred from homology"/>
<evidence type="ECO:0000256" key="7">
    <source>
        <dbReference type="ARBA" id="ARBA00023180"/>
    </source>
</evidence>
<dbReference type="EC" id="3.2.1.58" evidence="10"/>
<evidence type="ECO:0000256" key="11">
    <source>
        <dbReference type="ARBA" id="ARBA00041761"/>
    </source>
</evidence>
<dbReference type="OrthoDB" id="1293114at2759"/>
<organism evidence="14 15">
    <name type="scientific">Viridothelium virens</name>
    <name type="common">Speckled blister lichen</name>
    <name type="synonym">Trypethelium virens</name>
    <dbReference type="NCBI Taxonomy" id="1048519"/>
    <lineage>
        <taxon>Eukaryota</taxon>
        <taxon>Fungi</taxon>
        <taxon>Dikarya</taxon>
        <taxon>Ascomycota</taxon>
        <taxon>Pezizomycotina</taxon>
        <taxon>Dothideomycetes</taxon>
        <taxon>Dothideomycetes incertae sedis</taxon>
        <taxon>Trypetheliales</taxon>
        <taxon>Trypetheliaceae</taxon>
        <taxon>Viridothelium</taxon>
    </lineage>
</organism>
<gene>
    <name evidence="14" type="ORF">EV356DRAFT_503345</name>
</gene>
<evidence type="ECO:0000256" key="10">
    <source>
        <dbReference type="ARBA" id="ARBA00038929"/>
    </source>
</evidence>
<dbReference type="SUPFAM" id="SSF51445">
    <property type="entry name" value="(Trans)glycosidases"/>
    <property type="match status" value="1"/>
</dbReference>
<dbReference type="AlphaFoldDB" id="A0A6A6H6B7"/>
<dbReference type="InterPro" id="IPR000490">
    <property type="entry name" value="Glyco_hydro_17"/>
</dbReference>
<name>A0A6A6H6B7_VIRVR</name>